<evidence type="ECO:0008006" key="3">
    <source>
        <dbReference type="Google" id="ProtNLM"/>
    </source>
</evidence>
<gene>
    <name evidence="1" type="ORF">SGLAD_v1c05230</name>
</gene>
<name>A0A4P7AHP0_9MOLU</name>
<proteinExistence type="predicted"/>
<dbReference type="OrthoDB" id="9911515at2"/>
<accession>A0A4P7AHP0</accession>
<organism evidence="1 2">
    <name type="scientific">Spiroplasma gladiatoris</name>
    <dbReference type="NCBI Taxonomy" id="2143"/>
    <lineage>
        <taxon>Bacteria</taxon>
        <taxon>Bacillati</taxon>
        <taxon>Mycoplasmatota</taxon>
        <taxon>Mollicutes</taxon>
        <taxon>Entomoplasmatales</taxon>
        <taxon>Spiroplasmataceae</taxon>
        <taxon>Spiroplasma</taxon>
    </lineage>
</organism>
<dbReference type="RefSeq" id="WP_134297511.1">
    <property type="nucleotide sequence ID" value="NZ_CP038013.1"/>
</dbReference>
<protein>
    <recommendedName>
        <fullName evidence="3">Lipoprotein</fullName>
    </recommendedName>
</protein>
<keyword evidence="2" id="KW-1185">Reference proteome</keyword>
<sequence length="184" mass="22246">MKKIVLILSVFMFFTFQSSFIYSCHFNYLIGYDIPVQPKSVEEINNILEGLNKDLDDLSKEDNVKQFFNYTSFSSTYYSAEENYENIIKFKKDKKVQLYIRKKYLSYAYLFKFKVFEKFDGKQPNDLKDFPSWYLKEYYKCYSALVNKNDKCDEKKLEKIIECMSESTKRFIKDIYKKFIKVSK</sequence>
<dbReference type="KEGG" id="sgq:SGLAD_v1c05230"/>
<evidence type="ECO:0000313" key="2">
    <source>
        <dbReference type="Proteomes" id="UP000294309"/>
    </source>
</evidence>
<dbReference type="EMBL" id="CP038013">
    <property type="protein sequence ID" value="QBQ07722.1"/>
    <property type="molecule type" value="Genomic_DNA"/>
</dbReference>
<dbReference type="AlphaFoldDB" id="A0A4P7AHP0"/>
<dbReference type="Proteomes" id="UP000294309">
    <property type="component" value="Chromosome"/>
</dbReference>
<dbReference type="PROSITE" id="PS51257">
    <property type="entry name" value="PROKAR_LIPOPROTEIN"/>
    <property type="match status" value="1"/>
</dbReference>
<reference evidence="1 2" key="1">
    <citation type="submission" date="2019-03" db="EMBL/GenBank/DDBJ databases">
        <title>Complete genome sequence of Spiroplasma gladiatoris TG-1 (DSM 22552).</title>
        <authorList>
            <person name="Lin Y.-C."/>
            <person name="Chou L."/>
            <person name="Kuo C.-H."/>
        </authorList>
    </citation>
    <scope>NUCLEOTIDE SEQUENCE [LARGE SCALE GENOMIC DNA]</scope>
    <source>
        <strain evidence="1 2">TG-1</strain>
    </source>
</reference>
<evidence type="ECO:0000313" key="1">
    <source>
        <dbReference type="EMBL" id="QBQ07722.1"/>
    </source>
</evidence>